<dbReference type="InterPro" id="IPR036770">
    <property type="entry name" value="Ankyrin_rpt-contain_sf"/>
</dbReference>
<dbReference type="PROSITE" id="PS00107">
    <property type="entry name" value="PROTEIN_KINASE_ATP"/>
    <property type="match status" value="1"/>
</dbReference>
<dbReference type="GO" id="GO:0000976">
    <property type="term" value="F:transcription cis-regulatory region binding"/>
    <property type="evidence" value="ECO:0007669"/>
    <property type="project" value="TreeGrafter"/>
</dbReference>
<dbReference type="PROSITE" id="PS50088">
    <property type="entry name" value="ANK_REPEAT"/>
    <property type="match status" value="2"/>
</dbReference>
<dbReference type="InterPro" id="IPR011009">
    <property type="entry name" value="Kinase-like_dom_sf"/>
</dbReference>
<evidence type="ECO:0000256" key="2">
    <source>
        <dbReference type="ARBA" id="ARBA00023043"/>
    </source>
</evidence>
<dbReference type="PANTHER" id="PTHR24193">
    <property type="entry name" value="ANKYRIN REPEAT PROTEIN"/>
    <property type="match status" value="1"/>
</dbReference>
<reference evidence="3" key="1">
    <citation type="submission" date="2020-11" db="EMBL/GenBank/DDBJ databases">
        <authorList>
            <person name="Tran Van P."/>
        </authorList>
    </citation>
    <scope>NUCLEOTIDE SEQUENCE</scope>
</reference>
<sequence>MLNLLSVERGFRNNEGFRNNDTSLHLQSNPWYTYDLRTVPPGISFLLSSDPPSSDERRGATAHELFCFDHAKAEVRIAVSYLWIGTEMVVRMTCLHLFALLPGYHPVVKLLLARGADPKAVTSFLNQTPLHLAGTRETATVLIENGAEVNARDRRGQTPLHLASRRGRRSIVDLLLTHGADVLATDRWGKTPPSYAKTEEVILVMIGMTEDLNRQDHQTGNTLLHSCCERGYEEAAKRLIEKGARLDVKNNKTETALDVARAKGYAHIASHFPGHLQSPLSSTGRFERDFELVKDEKHKDGVLGKGAFGRVFQARRRGTDDVFAIKEIHFPPEDAEKTLREVRAAMELSREHPYILTHHDAWLEDRRTSDEAATSTQADGEDESVRVLLS</sequence>
<dbReference type="InterPro" id="IPR000719">
    <property type="entry name" value="Prot_kinase_dom"/>
</dbReference>
<dbReference type="GO" id="GO:0004672">
    <property type="term" value="F:protein kinase activity"/>
    <property type="evidence" value="ECO:0007669"/>
    <property type="project" value="InterPro"/>
</dbReference>
<dbReference type="PROSITE" id="PS50297">
    <property type="entry name" value="ANK_REP_REGION"/>
    <property type="match status" value="2"/>
</dbReference>
<name>A0A7R8WUR7_9CRUS</name>
<evidence type="ECO:0000256" key="1">
    <source>
        <dbReference type="ARBA" id="ARBA00022737"/>
    </source>
</evidence>
<accession>A0A7R8WUR7</accession>
<dbReference type="OrthoDB" id="6365100at2759"/>
<dbReference type="SMART" id="SM00248">
    <property type="entry name" value="ANK"/>
    <property type="match status" value="4"/>
</dbReference>
<dbReference type="SUPFAM" id="SSF48403">
    <property type="entry name" value="Ankyrin repeat"/>
    <property type="match status" value="1"/>
</dbReference>
<keyword evidence="2" id="KW-0040">ANK repeat</keyword>
<dbReference type="SUPFAM" id="SSF56112">
    <property type="entry name" value="Protein kinase-like (PK-like)"/>
    <property type="match status" value="1"/>
</dbReference>
<keyword evidence="1" id="KW-0677">Repeat</keyword>
<dbReference type="Gene3D" id="1.25.40.20">
    <property type="entry name" value="Ankyrin repeat-containing domain"/>
    <property type="match status" value="3"/>
</dbReference>
<dbReference type="Gene3D" id="3.30.200.20">
    <property type="entry name" value="Phosphorylase Kinase, domain 1"/>
    <property type="match status" value="1"/>
</dbReference>
<dbReference type="GO" id="GO:0005634">
    <property type="term" value="C:nucleus"/>
    <property type="evidence" value="ECO:0007669"/>
    <property type="project" value="TreeGrafter"/>
</dbReference>
<dbReference type="PRINTS" id="PR01415">
    <property type="entry name" value="ANKYRIN"/>
</dbReference>
<gene>
    <name evidence="3" type="ORF">CTOB1V02_LOCUS15022</name>
</gene>
<protein>
    <submittedName>
        <fullName evidence="3">Uncharacterized protein</fullName>
    </submittedName>
</protein>
<evidence type="ECO:0000313" key="3">
    <source>
        <dbReference type="EMBL" id="CAD7237207.1"/>
    </source>
</evidence>
<dbReference type="GO" id="GO:0045944">
    <property type="term" value="P:positive regulation of transcription by RNA polymerase II"/>
    <property type="evidence" value="ECO:0007669"/>
    <property type="project" value="TreeGrafter"/>
</dbReference>
<proteinExistence type="predicted"/>
<dbReference type="InterPro" id="IPR050663">
    <property type="entry name" value="Ankyrin-SOCS_Box"/>
</dbReference>
<dbReference type="Pfam" id="PF12796">
    <property type="entry name" value="Ank_2"/>
    <property type="match status" value="2"/>
</dbReference>
<feature type="non-terminal residue" evidence="3">
    <location>
        <position position="1"/>
    </location>
</feature>
<dbReference type="AlphaFoldDB" id="A0A7R8WUR7"/>
<dbReference type="GO" id="GO:0005524">
    <property type="term" value="F:ATP binding"/>
    <property type="evidence" value="ECO:0007669"/>
    <property type="project" value="UniProtKB-UniRule"/>
</dbReference>
<dbReference type="EMBL" id="OB685738">
    <property type="protein sequence ID" value="CAD7237207.1"/>
    <property type="molecule type" value="Genomic_DNA"/>
</dbReference>
<dbReference type="InterPro" id="IPR017441">
    <property type="entry name" value="Protein_kinase_ATP_BS"/>
</dbReference>
<dbReference type="PANTHER" id="PTHR24193:SF121">
    <property type="entry name" value="ADA2A-CONTAINING COMPLEX COMPONENT 3, ISOFORM D"/>
    <property type="match status" value="1"/>
</dbReference>
<dbReference type="InterPro" id="IPR002110">
    <property type="entry name" value="Ankyrin_rpt"/>
</dbReference>
<organism evidence="3">
    <name type="scientific">Cyprideis torosa</name>
    <dbReference type="NCBI Taxonomy" id="163714"/>
    <lineage>
        <taxon>Eukaryota</taxon>
        <taxon>Metazoa</taxon>
        <taxon>Ecdysozoa</taxon>
        <taxon>Arthropoda</taxon>
        <taxon>Crustacea</taxon>
        <taxon>Oligostraca</taxon>
        <taxon>Ostracoda</taxon>
        <taxon>Podocopa</taxon>
        <taxon>Podocopida</taxon>
        <taxon>Cytherocopina</taxon>
        <taxon>Cytheroidea</taxon>
        <taxon>Cytherideidae</taxon>
        <taxon>Cyprideis</taxon>
    </lineage>
</organism>
<dbReference type="PROSITE" id="PS50011">
    <property type="entry name" value="PROTEIN_KINASE_DOM"/>
    <property type="match status" value="1"/>
</dbReference>